<evidence type="ECO:0000256" key="1">
    <source>
        <dbReference type="ARBA" id="ARBA00022723"/>
    </source>
</evidence>
<dbReference type="Gene3D" id="3.30.70.100">
    <property type="match status" value="1"/>
</dbReference>
<dbReference type="InterPro" id="IPR000428">
    <property type="entry name" value="Cu-bd"/>
</dbReference>
<evidence type="ECO:0000313" key="4">
    <source>
        <dbReference type="Proteomes" id="UP000642070"/>
    </source>
</evidence>
<keyword evidence="1" id="KW-0479">Metal-binding</keyword>
<dbReference type="CDD" id="cd00371">
    <property type="entry name" value="HMA"/>
    <property type="match status" value="1"/>
</dbReference>
<organism evidence="3 4">
    <name type="scientific">Dactylosporangium sucinum</name>
    <dbReference type="NCBI Taxonomy" id="1424081"/>
    <lineage>
        <taxon>Bacteria</taxon>
        <taxon>Bacillati</taxon>
        <taxon>Actinomycetota</taxon>
        <taxon>Actinomycetes</taxon>
        <taxon>Micromonosporales</taxon>
        <taxon>Micromonosporaceae</taxon>
        <taxon>Dactylosporangium</taxon>
    </lineage>
</organism>
<keyword evidence="4" id="KW-1185">Reference proteome</keyword>
<dbReference type="GO" id="GO:0006825">
    <property type="term" value="P:copper ion transport"/>
    <property type="evidence" value="ECO:0007669"/>
    <property type="project" value="InterPro"/>
</dbReference>
<protein>
    <submittedName>
        <fullName evidence="3">Metal-binding protein</fullName>
    </submittedName>
</protein>
<dbReference type="SUPFAM" id="SSF55008">
    <property type="entry name" value="HMA, heavy metal-associated domain"/>
    <property type="match status" value="1"/>
</dbReference>
<feature type="domain" description="HMA" evidence="2">
    <location>
        <begin position="3"/>
        <end position="68"/>
    </location>
</feature>
<comment type="caution">
    <text evidence="3">The sequence shown here is derived from an EMBL/GenBank/DDBJ whole genome shotgun (WGS) entry which is preliminary data.</text>
</comment>
<reference evidence="3" key="2">
    <citation type="submission" date="2020-09" db="EMBL/GenBank/DDBJ databases">
        <authorList>
            <person name="Sun Q."/>
            <person name="Ohkuma M."/>
        </authorList>
    </citation>
    <scope>NUCLEOTIDE SEQUENCE</scope>
    <source>
        <strain evidence="3">JCM 19831</strain>
    </source>
</reference>
<accession>A0A917WPF9</accession>
<name>A0A917WPF9_9ACTN</name>
<dbReference type="PROSITE" id="PS50846">
    <property type="entry name" value="HMA_2"/>
    <property type="match status" value="1"/>
</dbReference>
<dbReference type="InterPro" id="IPR017969">
    <property type="entry name" value="Heavy-metal-associated_CS"/>
</dbReference>
<dbReference type="Proteomes" id="UP000642070">
    <property type="component" value="Unassembled WGS sequence"/>
</dbReference>
<reference evidence="3" key="1">
    <citation type="journal article" date="2014" name="Int. J. Syst. Evol. Microbiol.">
        <title>Complete genome sequence of Corynebacterium casei LMG S-19264T (=DSM 44701T), isolated from a smear-ripened cheese.</title>
        <authorList>
            <consortium name="US DOE Joint Genome Institute (JGI-PGF)"/>
            <person name="Walter F."/>
            <person name="Albersmeier A."/>
            <person name="Kalinowski J."/>
            <person name="Ruckert C."/>
        </authorList>
    </citation>
    <scope>NUCLEOTIDE SEQUENCE</scope>
    <source>
        <strain evidence="3">JCM 19831</strain>
    </source>
</reference>
<dbReference type="FunFam" id="3.30.70.100:FF:000001">
    <property type="entry name" value="ATPase copper transporting beta"/>
    <property type="match status" value="1"/>
</dbReference>
<dbReference type="Pfam" id="PF00403">
    <property type="entry name" value="HMA"/>
    <property type="match status" value="1"/>
</dbReference>
<sequence>MSFTNAYTVSGMTCGHCVSAVTEELTRLPGVHDVQVELPTGTVTVTSDGPLPLDEVRTAIDEAGYELVVV</sequence>
<dbReference type="RefSeq" id="WP_190249435.1">
    <property type="nucleotide sequence ID" value="NZ_BMPI01000007.1"/>
</dbReference>
<dbReference type="InterPro" id="IPR006121">
    <property type="entry name" value="HMA_dom"/>
</dbReference>
<proteinExistence type="predicted"/>
<dbReference type="PRINTS" id="PR00944">
    <property type="entry name" value="CUEXPORT"/>
</dbReference>
<evidence type="ECO:0000313" key="3">
    <source>
        <dbReference type="EMBL" id="GGM18557.1"/>
    </source>
</evidence>
<dbReference type="GO" id="GO:0005507">
    <property type="term" value="F:copper ion binding"/>
    <property type="evidence" value="ECO:0007669"/>
    <property type="project" value="InterPro"/>
</dbReference>
<dbReference type="AlphaFoldDB" id="A0A917WPF9"/>
<dbReference type="PROSITE" id="PS01047">
    <property type="entry name" value="HMA_1"/>
    <property type="match status" value="1"/>
</dbReference>
<gene>
    <name evidence="3" type="ORF">GCM10007977_019840</name>
</gene>
<dbReference type="InterPro" id="IPR036163">
    <property type="entry name" value="HMA_dom_sf"/>
</dbReference>
<evidence type="ECO:0000259" key="2">
    <source>
        <dbReference type="PROSITE" id="PS50846"/>
    </source>
</evidence>
<dbReference type="EMBL" id="BMPI01000007">
    <property type="protein sequence ID" value="GGM18557.1"/>
    <property type="molecule type" value="Genomic_DNA"/>
</dbReference>